<dbReference type="SMART" id="SM00226">
    <property type="entry name" value="LMWPc"/>
    <property type="match status" value="1"/>
</dbReference>
<evidence type="ECO:0000313" key="4">
    <source>
        <dbReference type="Proteomes" id="UP001296993"/>
    </source>
</evidence>
<evidence type="ECO:0000259" key="2">
    <source>
        <dbReference type="SMART" id="SM00226"/>
    </source>
</evidence>
<protein>
    <submittedName>
        <fullName evidence="3">Arsenate-mycothiol transferase</fullName>
        <ecNumber evidence="3">2.8.4.2</ecNumber>
    </submittedName>
</protein>
<name>A0ABS4XE53_9MICC</name>
<dbReference type="EC" id="2.8.4.2" evidence="3"/>
<dbReference type="InterPro" id="IPR023485">
    <property type="entry name" value="Ptyr_pPase"/>
</dbReference>
<proteinExistence type="predicted"/>
<dbReference type="PANTHER" id="PTHR43428:SF1">
    <property type="entry name" value="ARSENATE REDUCTASE"/>
    <property type="match status" value="1"/>
</dbReference>
<feature type="domain" description="Phosphotyrosine protein phosphatase I" evidence="2">
    <location>
        <begin position="10"/>
        <end position="130"/>
    </location>
</feature>
<organism evidence="3 4">
    <name type="scientific">Paeniglutamicibacter kerguelensis</name>
    <dbReference type="NCBI Taxonomy" id="254788"/>
    <lineage>
        <taxon>Bacteria</taxon>
        <taxon>Bacillati</taxon>
        <taxon>Actinomycetota</taxon>
        <taxon>Actinomycetes</taxon>
        <taxon>Micrococcales</taxon>
        <taxon>Micrococcaceae</taxon>
        <taxon>Paeniglutamicibacter</taxon>
    </lineage>
</organism>
<evidence type="ECO:0000313" key="3">
    <source>
        <dbReference type="EMBL" id="MBP2386576.1"/>
    </source>
</evidence>
<dbReference type="Proteomes" id="UP001296993">
    <property type="component" value="Unassembled WGS sequence"/>
</dbReference>
<gene>
    <name evidence="3" type="ORF">JOF47_002087</name>
</gene>
<evidence type="ECO:0000256" key="1">
    <source>
        <dbReference type="ARBA" id="ARBA00022849"/>
    </source>
</evidence>
<dbReference type="Gene3D" id="3.40.50.2300">
    <property type="match status" value="1"/>
</dbReference>
<accession>A0ABS4XE53</accession>
<dbReference type="SUPFAM" id="SSF52788">
    <property type="entry name" value="Phosphotyrosine protein phosphatases I"/>
    <property type="match status" value="1"/>
</dbReference>
<sequence length="143" mass="15296">MNSPDSDPRPTVLFVCNTNGGKSQMAAALLRQAAGKSVHVESAGLVPAHHVNELAADVVREAGADMRAEVPSALTEERLRAADRVIIVGEAQVPDLDGVEMERWIPAQAPEELSTERELMEFLRDDLAARVASLNEGLGGTRS</sequence>
<keyword evidence="3" id="KW-0808">Transferase</keyword>
<keyword evidence="1" id="KW-0059">Arsenical resistance</keyword>
<dbReference type="PANTHER" id="PTHR43428">
    <property type="entry name" value="ARSENATE REDUCTASE"/>
    <property type="match status" value="1"/>
</dbReference>
<comment type="caution">
    <text evidence="3">The sequence shown here is derived from an EMBL/GenBank/DDBJ whole genome shotgun (WGS) entry which is preliminary data.</text>
</comment>
<dbReference type="Pfam" id="PF01451">
    <property type="entry name" value="LMWPc"/>
    <property type="match status" value="1"/>
</dbReference>
<dbReference type="InterPro" id="IPR036196">
    <property type="entry name" value="Ptyr_pPase_sf"/>
</dbReference>
<dbReference type="RefSeq" id="WP_209997471.1">
    <property type="nucleotide sequence ID" value="NZ_BAAAJY010000002.1"/>
</dbReference>
<dbReference type="EMBL" id="JAGIOF010000001">
    <property type="protein sequence ID" value="MBP2386576.1"/>
    <property type="molecule type" value="Genomic_DNA"/>
</dbReference>
<reference evidence="3 4" key="1">
    <citation type="submission" date="2021-03" db="EMBL/GenBank/DDBJ databases">
        <title>Sequencing the genomes of 1000 actinobacteria strains.</title>
        <authorList>
            <person name="Klenk H.-P."/>
        </authorList>
    </citation>
    <scope>NUCLEOTIDE SEQUENCE [LARGE SCALE GENOMIC DNA]</scope>
    <source>
        <strain evidence="3 4">DSM 15797</strain>
    </source>
</reference>
<dbReference type="GO" id="GO:0102100">
    <property type="term" value="F:mycothiol-arsenate ligase activity"/>
    <property type="evidence" value="ECO:0007669"/>
    <property type="project" value="UniProtKB-EC"/>
</dbReference>
<keyword evidence="4" id="KW-1185">Reference proteome</keyword>